<dbReference type="GO" id="GO:0015886">
    <property type="term" value="P:heme transport"/>
    <property type="evidence" value="ECO:0007669"/>
    <property type="project" value="InterPro"/>
</dbReference>
<dbReference type="InterPro" id="IPR007078">
    <property type="entry name" value="Haem_export_protD_CcmD"/>
</dbReference>
<evidence type="ECO:0000256" key="2">
    <source>
        <dbReference type="ARBA" id="ARBA00022448"/>
    </source>
</evidence>
<protein>
    <recommendedName>
        <fullName evidence="11">Heme exporter protein D</fullName>
    </recommendedName>
</protein>
<accession>A0A381RPX1</accession>
<organism evidence="10">
    <name type="scientific">marine metagenome</name>
    <dbReference type="NCBI Taxonomy" id="408172"/>
    <lineage>
        <taxon>unclassified sequences</taxon>
        <taxon>metagenomes</taxon>
        <taxon>ecological metagenomes</taxon>
    </lineage>
</organism>
<keyword evidence="5 9" id="KW-0812">Transmembrane</keyword>
<comment type="subcellular location">
    <subcellularLocation>
        <location evidence="1">Cell inner membrane</location>
        <topology evidence="1">Single-pass membrane protein</topology>
    </subcellularLocation>
</comment>
<evidence type="ECO:0000256" key="6">
    <source>
        <dbReference type="ARBA" id="ARBA00022748"/>
    </source>
</evidence>
<evidence type="ECO:0008006" key="11">
    <source>
        <dbReference type="Google" id="ProtNLM"/>
    </source>
</evidence>
<keyword evidence="6" id="KW-0201">Cytochrome c-type biogenesis</keyword>
<keyword evidence="8 9" id="KW-0472">Membrane</keyword>
<evidence type="ECO:0000256" key="5">
    <source>
        <dbReference type="ARBA" id="ARBA00022692"/>
    </source>
</evidence>
<reference evidence="10" key="1">
    <citation type="submission" date="2018-05" db="EMBL/GenBank/DDBJ databases">
        <authorList>
            <person name="Lanie J.A."/>
            <person name="Ng W.-L."/>
            <person name="Kazmierczak K.M."/>
            <person name="Andrzejewski T.M."/>
            <person name="Davidsen T.M."/>
            <person name="Wayne K.J."/>
            <person name="Tettelin H."/>
            <person name="Glass J.I."/>
            <person name="Rusch D."/>
            <person name="Podicherti R."/>
            <person name="Tsui H.-C.T."/>
            <person name="Winkler M.E."/>
        </authorList>
    </citation>
    <scope>NUCLEOTIDE SEQUENCE</scope>
</reference>
<evidence type="ECO:0000256" key="7">
    <source>
        <dbReference type="ARBA" id="ARBA00022989"/>
    </source>
</evidence>
<evidence type="ECO:0000256" key="4">
    <source>
        <dbReference type="ARBA" id="ARBA00022519"/>
    </source>
</evidence>
<dbReference type="GO" id="GO:0005886">
    <property type="term" value="C:plasma membrane"/>
    <property type="evidence" value="ECO:0007669"/>
    <property type="project" value="UniProtKB-SubCell"/>
</dbReference>
<feature type="transmembrane region" description="Helical" evidence="9">
    <location>
        <begin position="12"/>
        <end position="29"/>
    </location>
</feature>
<proteinExistence type="predicted"/>
<evidence type="ECO:0000256" key="9">
    <source>
        <dbReference type="SAM" id="Phobius"/>
    </source>
</evidence>
<dbReference type="AlphaFoldDB" id="A0A381RPX1"/>
<gene>
    <name evidence="10" type="ORF">METZ01_LOCUS45963</name>
</gene>
<dbReference type="NCBIfam" id="TIGR03141">
    <property type="entry name" value="cytochro_ccmD"/>
    <property type="match status" value="1"/>
</dbReference>
<dbReference type="EMBL" id="UINC01002119">
    <property type="protein sequence ID" value="SUZ93109.1"/>
    <property type="molecule type" value="Genomic_DNA"/>
</dbReference>
<evidence type="ECO:0000313" key="10">
    <source>
        <dbReference type="EMBL" id="SUZ93109.1"/>
    </source>
</evidence>
<dbReference type="Pfam" id="PF04995">
    <property type="entry name" value="CcmD"/>
    <property type="match status" value="1"/>
</dbReference>
<sequence>MDMLSMGDYGFFVWSSFLISFLVFLINYISAQRQFTSVLNEVKLHNENE</sequence>
<dbReference type="GO" id="GO:0017004">
    <property type="term" value="P:cytochrome complex assembly"/>
    <property type="evidence" value="ECO:0007669"/>
    <property type="project" value="UniProtKB-KW"/>
</dbReference>
<evidence type="ECO:0000256" key="1">
    <source>
        <dbReference type="ARBA" id="ARBA00004377"/>
    </source>
</evidence>
<keyword evidence="4" id="KW-0997">Cell inner membrane</keyword>
<evidence type="ECO:0000256" key="8">
    <source>
        <dbReference type="ARBA" id="ARBA00023136"/>
    </source>
</evidence>
<evidence type="ECO:0000256" key="3">
    <source>
        <dbReference type="ARBA" id="ARBA00022475"/>
    </source>
</evidence>
<keyword evidence="2" id="KW-0813">Transport</keyword>
<keyword evidence="7 9" id="KW-1133">Transmembrane helix</keyword>
<keyword evidence="3" id="KW-1003">Cell membrane</keyword>
<name>A0A381RPX1_9ZZZZ</name>